<dbReference type="SUPFAM" id="SSF63737">
    <property type="entry name" value="Leukotriene A4 hydrolase N-terminal domain"/>
    <property type="match status" value="1"/>
</dbReference>
<keyword evidence="11" id="KW-1133">Transmembrane helix</keyword>
<dbReference type="FunFam" id="2.60.40.1730:FF:000013">
    <property type="entry name" value="Aminopeptidase"/>
    <property type="match status" value="1"/>
</dbReference>
<feature type="domain" description="ERAP1-like C-terminal" evidence="13">
    <location>
        <begin position="602"/>
        <end position="922"/>
    </location>
</feature>
<dbReference type="Pfam" id="PF11838">
    <property type="entry name" value="ERAP1_C"/>
    <property type="match status" value="1"/>
</dbReference>
<dbReference type="Pfam" id="PF17900">
    <property type="entry name" value="Peptidase_M1_N"/>
    <property type="match status" value="1"/>
</dbReference>
<dbReference type="Proteomes" id="UP000316079">
    <property type="component" value="Unassembled WGS sequence"/>
</dbReference>
<dbReference type="PANTHER" id="PTHR11533:SF259">
    <property type="entry name" value="AMINOPEPTIDASE"/>
    <property type="match status" value="1"/>
</dbReference>
<dbReference type="GO" id="GO:0070006">
    <property type="term" value="F:metalloaminopeptidase activity"/>
    <property type="evidence" value="ECO:0007669"/>
    <property type="project" value="TreeGrafter"/>
</dbReference>
<dbReference type="GO" id="GO:0042277">
    <property type="term" value="F:peptide binding"/>
    <property type="evidence" value="ECO:0007669"/>
    <property type="project" value="TreeGrafter"/>
</dbReference>
<dbReference type="PRINTS" id="PR00756">
    <property type="entry name" value="ALADIPTASE"/>
</dbReference>
<accession>A0A553NLS5</accession>
<feature type="domain" description="Peptidase M1 membrane alanine aminopeptidase" evidence="12">
    <location>
        <begin position="312"/>
        <end position="530"/>
    </location>
</feature>
<dbReference type="GO" id="GO:0005737">
    <property type="term" value="C:cytoplasm"/>
    <property type="evidence" value="ECO:0007669"/>
    <property type="project" value="TreeGrafter"/>
</dbReference>
<keyword evidence="4 9" id="KW-0479">Metal-binding</keyword>
<evidence type="ECO:0000259" key="14">
    <source>
        <dbReference type="Pfam" id="PF17900"/>
    </source>
</evidence>
<comment type="similarity">
    <text evidence="1 11">Belongs to the peptidase M1 family.</text>
</comment>
<sequence length="943" mass="107471">MAKSTGMSKALAIGIGVITVCSIGSLVLMAVMFYTQIREHPPTSPPTPTKPPVIPTNPPSNLRLPDNVIPESYIVFLQPHLYPSIPNNYTEQSFAFTGNSTVRLKCMQVSKSIYLHAHNLNVTAVEVREAGSNEKLSVSGYKLHHNESDFLEIQLKDVMSGNGTYYDLFTQFEGELLDDLAGFYVSRYTGKEINDEDEDQDQERFLATSLLQPTDARKVFPCFDEPALKAVFNITIIHRPGTEALSNQVGVPDIIKIDGEDWIKTTFDPTLIMSTYLLAFTVSDFAAKSTPSGFRIQVHARREAIDAGHADYALDITGKILNHYENLFGLKYPLKKLDQIAVPDFGVGAMENWGLISYQESALLYDEETASTFDQEWVATLIAHELAHQWFGNLVTMRWWNDVWLNEGFATYMSYFGVEAAGWDLKDLIVLKEIQTAFQVDSLNSSHPLSMSENDVQTFSEIIELFDDITYSKGAAVLRMLAAYITEDALMKGVKTYLSKFQYGNTVYKELWECLQAETVQNVEEFMRTWINHVGYPVVTIITQTGETSQEQFLLKQGEGHGVPWQVPIKYITSKQVNPRDDLLRVNGPVRRPHFQLGKDEWLLANINCTGFYRVNYDEDNWKKLILQLERNHHAIPLINRGQLIDDAFNLARAHRLNVTIALSLTKHLINDTDYIPWESALKNLDHFILMFDRSEVYGPITKYLRNQVTPLYEYFEEYTMNGTIPEEHLDQYTQVDAVSVACSNGLPECITMARRLFNEYKNGTNLIDPNLRRAIYCSAVASGDDNDWEFVWDEYQKATVAAEKDKLRYALSCTKEIWLLNRYLQYTLDPSKIRKMDMASTISYVAQNVAGQPLAWDFVRGQWSHITQEYGAGLISLGSLIDTVTKRFSTEVELEELKQLQKEDDQGLAARALEQVIERTEANIQWVKENKQIVKDWFTAEL</sequence>
<evidence type="ECO:0000256" key="11">
    <source>
        <dbReference type="RuleBase" id="RU364040"/>
    </source>
</evidence>
<keyword evidence="11" id="KW-0472">Membrane</keyword>
<evidence type="ECO:0000256" key="8">
    <source>
        <dbReference type="PIRSR" id="PIRSR634016-1"/>
    </source>
</evidence>
<dbReference type="GO" id="GO:0008270">
    <property type="term" value="F:zinc ion binding"/>
    <property type="evidence" value="ECO:0007669"/>
    <property type="project" value="UniProtKB-UniRule"/>
</dbReference>
<evidence type="ECO:0000256" key="10">
    <source>
        <dbReference type="PIRSR" id="PIRSR634016-4"/>
    </source>
</evidence>
<dbReference type="GO" id="GO:0005615">
    <property type="term" value="C:extracellular space"/>
    <property type="evidence" value="ECO:0007669"/>
    <property type="project" value="TreeGrafter"/>
</dbReference>
<dbReference type="EMBL" id="SRMA01026851">
    <property type="protein sequence ID" value="TRY66396.1"/>
    <property type="molecule type" value="Genomic_DNA"/>
</dbReference>
<evidence type="ECO:0000256" key="3">
    <source>
        <dbReference type="ARBA" id="ARBA00022670"/>
    </source>
</evidence>
<dbReference type="SUPFAM" id="SSF55486">
    <property type="entry name" value="Metalloproteases ('zincins'), catalytic domain"/>
    <property type="match status" value="1"/>
</dbReference>
<evidence type="ECO:0000256" key="6">
    <source>
        <dbReference type="ARBA" id="ARBA00022833"/>
    </source>
</evidence>
<dbReference type="GO" id="GO:0006508">
    <property type="term" value="P:proteolysis"/>
    <property type="evidence" value="ECO:0007669"/>
    <property type="project" value="UniProtKB-KW"/>
</dbReference>
<dbReference type="InterPro" id="IPR034016">
    <property type="entry name" value="M1_APN-typ"/>
</dbReference>
<comment type="cofactor">
    <cofactor evidence="9 11">
        <name>Zn(2+)</name>
        <dbReference type="ChEBI" id="CHEBI:29105"/>
    </cofactor>
    <text evidence="9 11">Binds 1 zinc ion per subunit.</text>
</comment>
<dbReference type="InterPro" id="IPR050344">
    <property type="entry name" value="Peptidase_M1_aminopeptidases"/>
</dbReference>
<dbReference type="PANTHER" id="PTHR11533">
    <property type="entry name" value="PROTEASE M1 ZINC METALLOPROTEASE"/>
    <property type="match status" value="1"/>
</dbReference>
<keyword evidence="3 11" id="KW-0645">Protease</keyword>
<dbReference type="InterPro" id="IPR045357">
    <property type="entry name" value="Aminopeptidase_N-like_N"/>
</dbReference>
<feature type="transmembrane region" description="Helical" evidence="11">
    <location>
        <begin position="12"/>
        <end position="34"/>
    </location>
</feature>
<dbReference type="Gene3D" id="2.60.40.1910">
    <property type="match status" value="1"/>
</dbReference>
<evidence type="ECO:0000313" key="15">
    <source>
        <dbReference type="EMBL" id="TRY66396.1"/>
    </source>
</evidence>
<evidence type="ECO:0000256" key="9">
    <source>
        <dbReference type="PIRSR" id="PIRSR634016-3"/>
    </source>
</evidence>
<evidence type="ECO:0000256" key="7">
    <source>
        <dbReference type="ARBA" id="ARBA00023049"/>
    </source>
</evidence>
<dbReference type="Gene3D" id="1.10.390.10">
    <property type="entry name" value="Neutral Protease Domain 2"/>
    <property type="match status" value="1"/>
</dbReference>
<comment type="caution">
    <text evidence="15">The sequence shown here is derived from an EMBL/GenBank/DDBJ whole genome shotgun (WGS) entry which is preliminary data.</text>
</comment>
<organism evidence="15 16">
    <name type="scientific">Danionella cerebrum</name>
    <dbReference type="NCBI Taxonomy" id="2873325"/>
    <lineage>
        <taxon>Eukaryota</taxon>
        <taxon>Metazoa</taxon>
        <taxon>Chordata</taxon>
        <taxon>Craniata</taxon>
        <taxon>Vertebrata</taxon>
        <taxon>Euteleostomi</taxon>
        <taxon>Actinopterygii</taxon>
        <taxon>Neopterygii</taxon>
        <taxon>Teleostei</taxon>
        <taxon>Ostariophysi</taxon>
        <taxon>Cypriniformes</taxon>
        <taxon>Danionidae</taxon>
        <taxon>Danioninae</taxon>
        <taxon>Danionella</taxon>
    </lineage>
</organism>
<keyword evidence="2 11" id="KW-0031">Aminopeptidase</keyword>
<dbReference type="Gene3D" id="2.60.40.1730">
    <property type="entry name" value="tricorn interacting facor f3 domain"/>
    <property type="match status" value="1"/>
</dbReference>
<dbReference type="CDD" id="cd09601">
    <property type="entry name" value="M1_APN-Q_like"/>
    <property type="match status" value="1"/>
</dbReference>
<keyword evidence="5 11" id="KW-0378">Hydrolase</keyword>
<feature type="binding site" evidence="9">
    <location>
        <position position="388"/>
    </location>
    <ligand>
        <name>Zn(2+)</name>
        <dbReference type="ChEBI" id="CHEBI:29105"/>
        <note>catalytic</note>
    </ligand>
</feature>
<dbReference type="Pfam" id="PF01433">
    <property type="entry name" value="Peptidase_M1"/>
    <property type="match status" value="1"/>
</dbReference>
<dbReference type="InterPro" id="IPR024571">
    <property type="entry name" value="ERAP1-like_C_dom"/>
</dbReference>
<dbReference type="AlphaFoldDB" id="A0A553NLS5"/>
<feature type="active site" description="Proton acceptor" evidence="8">
    <location>
        <position position="385"/>
    </location>
</feature>
<evidence type="ECO:0000259" key="13">
    <source>
        <dbReference type="Pfam" id="PF11838"/>
    </source>
</evidence>
<keyword evidence="6 9" id="KW-0862">Zinc</keyword>
<dbReference type="EMBL" id="SRMA01026851">
    <property type="protein sequence ID" value="TRY66397.1"/>
    <property type="molecule type" value="Genomic_DNA"/>
</dbReference>
<evidence type="ECO:0000256" key="4">
    <source>
        <dbReference type="ARBA" id="ARBA00022723"/>
    </source>
</evidence>
<evidence type="ECO:0000313" key="16">
    <source>
        <dbReference type="Proteomes" id="UP000316079"/>
    </source>
</evidence>
<dbReference type="STRING" id="623744.A0A553NLS5"/>
<feature type="binding site" evidence="9">
    <location>
        <position position="384"/>
    </location>
    <ligand>
        <name>Zn(2+)</name>
        <dbReference type="ChEBI" id="CHEBI:29105"/>
        <note>catalytic</note>
    </ligand>
</feature>
<evidence type="ECO:0000259" key="12">
    <source>
        <dbReference type="Pfam" id="PF01433"/>
    </source>
</evidence>
<dbReference type="InterPro" id="IPR014782">
    <property type="entry name" value="Peptidase_M1_dom"/>
</dbReference>
<keyword evidence="11" id="KW-0812">Transmembrane</keyword>
<evidence type="ECO:0000256" key="2">
    <source>
        <dbReference type="ARBA" id="ARBA00022438"/>
    </source>
</evidence>
<keyword evidence="7 11" id="KW-0482">Metalloprotease</keyword>
<proteinExistence type="inferred from homology"/>
<protein>
    <recommendedName>
        <fullName evidence="11">Aminopeptidase</fullName>
        <ecNumber evidence="11">3.4.11.-</ecNumber>
    </recommendedName>
</protein>
<dbReference type="GO" id="GO:0005886">
    <property type="term" value="C:plasma membrane"/>
    <property type="evidence" value="ECO:0007669"/>
    <property type="project" value="TreeGrafter"/>
</dbReference>
<feature type="site" description="Transition state stabilizer" evidence="10">
    <location>
        <position position="471"/>
    </location>
</feature>
<dbReference type="OrthoDB" id="510539at2759"/>
<dbReference type="EC" id="3.4.11.-" evidence="11"/>
<dbReference type="InterPro" id="IPR042097">
    <property type="entry name" value="Aminopeptidase_N-like_N_sf"/>
</dbReference>
<dbReference type="FunFam" id="1.25.50.20:FF:000012">
    <property type="entry name" value="Aminopeptidase N"/>
    <property type="match status" value="1"/>
</dbReference>
<reference evidence="15" key="2">
    <citation type="submission" date="2019-04" db="EMBL/GenBank/DDBJ databases">
        <authorList>
            <person name="Kadobianskyi M."/>
            <person name="Schulze L."/>
            <person name="Schuelke M."/>
            <person name="Judkewitz B."/>
        </authorList>
    </citation>
    <scope>NUCLEOTIDE SEQUENCE</scope>
    <source>
        <strain evidence="15">Bolton</strain>
        <tissue evidence="15">Whole-body</tissue>
    </source>
</reference>
<feature type="domain" description="Aminopeptidase N-like N-terminal" evidence="14">
    <location>
        <begin position="70"/>
        <end position="277"/>
    </location>
</feature>
<evidence type="ECO:0000256" key="5">
    <source>
        <dbReference type="ARBA" id="ARBA00022801"/>
    </source>
</evidence>
<dbReference type="Gene3D" id="1.25.50.20">
    <property type="match status" value="1"/>
</dbReference>
<feature type="binding site" evidence="9">
    <location>
        <position position="407"/>
    </location>
    <ligand>
        <name>Zn(2+)</name>
        <dbReference type="ChEBI" id="CHEBI:29105"/>
        <note>catalytic</note>
    </ligand>
</feature>
<gene>
    <name evidence="15" type="ORF">DNTS_003361</name>
</gene>
<keyword evidence="16" id="KW-1185">Reference proteome</keyword>
<reference evidence="15 16" key="1">
    <citation type="journal article" date="2019" name="Sci. Data">
        <title>Hybrid genome assembly and annotation of Danionella translucida.</title>
        <authorList>
            <person name="Kadobianskyi M."/>
            <person name="Schulze L."/>
            <person name="Schuelke M."/>
            <person name="Judkewitz B."/>
        </authorList>
    </citation>
    <scope>NUCLEOTIDE SEQUENCE [LARGE SCALE GENOMIC DNA]</scope>
    <source>
        <strain evidence="15 16">Bolton</strain>
    </source>
</reference>
<name>A0A553NLS5_9TELE</name>
<dbReference type="FunFam" id="1.10.390.10:FF:000001">
    <property type="entry name" value="Aminopeptidase"/>
    <property type="match status" value="1"/>
</dbReference>
<evidence type="ECO:0000256" key="1">
    <source>
        <dbReference type="ARBA" id="ARBA00010136"/>
    </source>
</evidence>
<dbReference type="InterPro" id="IPR001930">
    <property type="entry name" value="Peptidase_M1"/>
</dbReference>
<dbReference type="GO" id="GO:0043171">
    <property type="term" value="P:peptide catabolic process"/>
    <property type="evidence" value="ECO:0007669"/>
    <property type="project" value="TreeGrafter"/>
</dbReference>
<dbReference type="InterPro" id="IPR027268">
    <property type="entry name" value="Peptidase_M4/M1_CTD_sf"/>
</dbReference>